<feature type="compositionally biased region" description="Gly residues" evidence="1">
    <location>
        <begin position="64"/>
        <end position="76"/>
    </location>
</feature>
<keyword evidence="3" id="KW-1185">Reference proteome</keyword>
<dbReference type="EMBL" id="VSRR010069854">
    <property type="protein sequence ID" value="MPC85876.1"/>
    <property type="molecule type" value="Genomic_DNA"/>
</dbReference>
<sequence>MVAQRKWRAASWEMCEVTDHPARFSATAVKKKRNCEAGENVKGRKWRKWKNGKRKGGVSRGRLKGGVGGGARGRRQ</sequence>
<comment type="caution">
    <text evidence="2">The sequence shown here is derived from an EMBL/GenBank/DDBJ whole genome shotgun (WGS) entry which is preliminary data.</text>
</comment>
<protein>
    <submittedName>
        <fullName evidence="2">Uncharacterized protein</fullName>
    </submittedName>
</protein>
<accession>A0A5B7IW09</accession>
<feature type="compositionally biased region" description="Basic residues" evidence="1">
    <location>
        <begin position="48"/>
        <end position="63"/>
    </location>
</feature>
<reference evidence="2 3" key="1">
    <citation type="submission" date="2019-05" db="EMBL/GenBank/DDBJ databases">
        <title>Another draft genome of Portunus trituberculatus and its Hox gene families provides insights of decapod evolution.</title>
        <authorList>
            <person name="Jeong J.-H."/>
            <person name="Song I."/>
            <person name="Kim S."/>
            <person name="Choi T."/>
            <person name="Kim D."/>
            <person name="Ryu S."/>
            <person name="Kim W."/>
        </authorList>
    </citation>
    <scope>NUCLEOTIDE SEQUENCE [LARGE SCALE GENOMIC DNA]</scope>
    <source>
        <tissue evidence="2">Muscle</tissue>
    </source>
</reference>
<evidence type="ECO:0000313" key="3">
    <source>
        <dbReference type="Proteomes" id="UP000324222"/>
    </source>
</evidence>
<evidence type="ECO:0000313" key="2">
    <source>
        <dbReference type="EMBL" id="MPC85876.1"/>
    </source>
</evidence>
<gene>
    <name evidence="2" type="ORF">E2C01_080675</name>
</gene>
<organism evidence="2 3">
    <name type="scientific">Portunus trituberculatus</name>
    <name type="common">Swimming crab</name>
    <name type="synonym">Neptunus trituberculatus</name>
    <dbReference type="NCBI Taxonomy" id="210409"/>
    <lineage>
        <taxon>Eukaryota</taxon>
        <taxon>Metazoa</taxon>
        <taxon>Ecdysozoa</taxon>
        <taxon>Arthropoda</taxon>
        <taxon>Crustacea</taxon>
        <taxon>Multicrustacea</taxon>
        <taxon>Malacostraca</taxon>
        <taxon>Eumalacostraca</taxon>
        <taxon>Eucarida</taxon>
        <taxon>Decapoda</taxon>
        <taxon>Pleocyemata</taxon>
        <taxon>Brachyura</taxon>
        <taxon>Eubrachyura</taxon>
        <taxon>Portunoidea</taxon>
        <taxon>Portunidae</taxon>
        <taxon>Portuninae</taxon>
        <taxon>Portunus</taxon>
    </lineage>
</organism>
<name>A0A5B7IW09_PORTR</name>
<evidence type="ECO:0000256" key="1">
    <source>
        <dbReference type="SAM" id="MobiDB-lite"/>
    </source>
</evidence>
<feature type="region of interest" description="Disordered" evidence="1">
    <location>
        <begin position="48"/>
        <end position="76"/>
    </location>
</feature>
<dbReference type="Proteomes" id="UP000324222">
    <property type="component" value="Unassembled WGS sequence"/>
</dbReference>
<dbReference type="AlphaFoldDB" id="A0A5B7IW09"/>
<proteinExistence type="predicted"/>